<name>A0A914M0P8_MELIC</name>
<sequence length="72" mass="8465">MILRRRIISFISFSIFIQRRPSRNRQIKYHTLCIYQWLIGGCIEMFVDVVAGNTALTEIVESREDPVVEECC</sequence>
<protein>
    <submittedName>
        <fullName evidence="2">Secreted protein</fullName>
    </submittedName>
</protein>
<evidence type="ECO:0000313" key="2">
    <source>
        <dbReference type="WBParaSite" id="Minc3s01031g20026"/>
    </source>
</evidence>
<evidence type="ECO:0000313" key="1">
    <source>
        <dbReference type="Proteomes" id="UP000887563"/>
    </source>
</evidence>
<proteinExistence type="predicted"/>
<organism evidence="1 2">
    <name type="scientific">Meloidogyne incognita</name>
    <name type="common">Southern root-knot nematode worm</name>
    <name type="synonym">Oxyuris incognita</name>
    <dbReference type="NCBI Taxonomy" id="6306"/>
    <lineage>
        <taxon>Eukaryota</taxon>
        <taxon>Metazoa</taxon>
        <taxon>Ecdysozoa</taxon>
        <taxon>Nematoda</taxon>
        <taxon>Chromadorea</taxon>
        <taxon>Rhabditida</taxon>
        <taxon>Tylenchina</taxon>
        <taxon>Tylenchomorpha</taxon>
        <taxon>Tylenchoidea</taxon>
        <taxon>Meloidogynidae</taxon>
        <taxon>Meloidogyninae</taxon>
        <taxon>Meloidogyne</taxon>
        <taxon>Meloidogyne incognita group</taxon>
    </lineage>
</organism>
<reference evidence="2" key="1">
    <citation type="submission" date="2022-11" db="UniProtKB">
        <authorList>
            <consortium name="WormBaseParasite"/>
        </authorList>
    </citation>
    <scope>IDENTIFICATION</scope>
</reference>
<accession>A0A914M0P8</accession>
<keyword evidence="1" id="KW-1185">Reference proteome</keyword>
<dbReference type="AlphaFoldDB" id="A0A914M0P8"/>
<dbReference type="Proteomes" id="UP000887563">
    <property type="component" value="Unplaced"/>
</dbReference>
<dbReference type="WBParaSite" id="Minc3s01031g20026">
    <property type="protein sequence ID" value="Minc3s01031g20026"/>
    <property type="gene ID" value="Minc3s01031g20026"/>
</dbReference>